<comment type="caution">
    <text evidence="1">The sequence shown here is derived from an EMBL/GenBank/DDBJ whole genome shotgun (WGS) entry which is preliminary data.</text>
</comment>
<dbReference type="OrthoDB" id="1491115at2"/>
<evidence type="ECO:0000313" key="1">
    <source>
        <dbReference type="EMBL" id="CCM64332.1"/>
    </source>
</evidence>
<dbReference type="eggNOG" id="COG4320">
    <property type="taxonomic scope" value="Bacteria"/>
</dbReference>
<dbReference type="RefSeq" id="WP_012228237.1">
    <property type="nucleotide sequence ID" value="NZ_HG422565.1"/>
</dbReference>
<keyword evidence="2" id="KW-1185">Reference proteome</keyword>
<name>R4Z697_9ACTN</name>
<protein>
    <recommendedName>
        <fullName evidence="3">DUF2252 domain-containing protein</fullName>
    </recommendedName>
</protein>
<dbReference type="EMBL" id="CANL01000030">
    <property type="protein sequence ID" value="CCM64332.1"/>
    <property type="molecule type" value="Genomic_DNA"/>
</dbReference>
<dbReference type="HOGENOM" id="CLU_032121_0_0_11"/>
<evidence type="ECO:0008006" key="3">
    <source>
        <dbReference type="Google" id="ProtNLM"/>
    </source>
</evidence>
<accession>R4Z697</accession>
<dbReference type="InterPro" id="IPR018721">
    <property type="entry name" value="DUF2252"/>
</dbReference>
<sequence length="470" mass="51917">MTNQPTPVEHLTVDQRIAAGRAARAAVPRSGHAAWEPSADRPDPVALLEGQAEARVPELVPIRYGRMLVSPFTYFRGAAYPMASDLSQGPNSGLEVQLCGDAHLSNFGFFAAPDRKIVFSVNDFDETLPGPFEWDVKRLVASFAVAEHQRGSSDKQRRRVTAQVMKSYRSAMATFAGMRNIDIWYSRITVDDIVEQFVSVVGKKGRAKFDKSLAKARTKNSLKAFNKLTEVVDGERRIVNDPPLIEPFIDLFPTLEREGIEQFIVEQLHSYQATLSGSRRSLVERYGYVDGARKVVGVGSVGTRAYIVLLMGRDQSDPLMLQCKEAQQSVLEPFLGASRFSSHGQRVVEGQRILQATSDVLLGWTDTEGFDGVPRSFYIRQLWDNKASADIEGLSSETMRLYAQLCGWTLARAHARSGDPIAISSYLGSGDNFDRAMVTYADAYAAQNELDYSALKAAVDGGRLHAETGY</sequence>
<gene>
    <name evidence="1" type="ORF">BN381_360034</name>
</gene>
<dbReference type="Proteomes" id="UP000018291">
    <property type="component" value="Unassembled WGS sequence"/>
</dbReference>
<dbReference type="STRING" id="1229780.BN381_360034"/>
<reference evidence="1 2" key="1">
    <citation type="journal article" date="2013" name="ISME J.">
        <title>Metabolic model for the filamentous 'Candidatus Microthrix parvicella' based on genomic and metagenomic analyses.</title>
        <authorList>
            <person name="Jon McIlroy S."/>
            <person name="Kristiansen R."/>
            <person name="Albertsen M."/>
            <person name="Michael Karst S."/>
            <person name="Rossetti S."/>
            <person name="Lund Nielsen J."/>
            <person name="Tandoi V."/>
            <person name="James Seviour R."/>
            <person name="Nielsen P.H."/>
        </authorList>
    </citation>
    <scope>NUCLEOTIDE SEQUENCE [LARGE SCALE GENOMIC DNA]</scope>
    <source>
        <strain evidence="1 2">RN1</strain>
    </source>
</reference>
<dbReference type="Pfam" id="PF10009">
    <property type="entry name" value="DUF2252"/>
    <property type="match status" value="1"/>
</dbReference>
<dbReference type="AlphaFoldDB" id="R4Z697"/>
<dbReference type="PANTHER" id="PTHR39441">
    <property type="entry name" value="DUF2252 DOMAIN-CONTAINING PROTEIN"/>
    <property type="match status" value="1"/>
</dbReference>
<organism evidence="1 2">
    <name type="scientific">Candidatus Neomicrothrix parvicella RN1</name>
    <dbReference type="NCBI Taxonomy" id="1229780"/>
    <lineage>
        <taxon>Bacteria</taxon>
        <taxon>Bacillati</taxon>
        <taxon>Actinomycetota</taxon>
        <taxon>Acidimicrobiia</taxon>
        <taxon>Acidimicrobiales</taxon>
        <taxon>Microthrixaceae</taxon>
        <taxon>Candidatus Neomicrothrix</taxon>
    </lineage>
</organism>
<dbReference type="PANTHER" id="PTHR39441:SF1">
    <property type="entry name" value="DUF2252 DOMAIN-CONTAINING PROTEIN"/>
    <property type="match status" value="1"/>
</dbReference>
<proteinExistence type="predicted"/>
<evidence type="ECO:0000313" key="2">
    <source>
        <dbReference type="Proteomes" id="UP000018291"/>
    </source>
</evidence>